<gene>
    <name evidence="3" type="ORF">DES51_1218</name>
    <name evidence="2" type="ORF">MQE39_07365</name>
</gene>
<dbReference type="EMBL" id="QJKH01000021">
    <property type="protein sequence ID" value="PXX75026.1"/>
    <property type="molecule type" value="Genomic_DNA"/>
</dbReference>
<feature type="domain" description="HTH cro/C1-type" evidence="1">
    <location>
        <begin position="37"/>
        <end position="68"/>
    </location>
</feature>
<dbReference type="EMBL" id="JALDAW010000011">
    <property type="protein sequence ID" value="MDY5167931.1"/>
    <property type="molecule type" value="Genomic_DNA"/>
</dbReference>
<organism evidence="3 4">
    <name type="scientific">Dielma fastidiosa</name>
    <dbReference type="NCBI Taxonomy" id="1034346"/>
    <lineage>
        <taxon>Bacteria</taxon>
        <taxon>Bacillati</taxon>
        <taxon>Bacillota</taxon>
        <taxon>Erysipelotrichia</taxon>
        <taxon>Erysipelotrichales</taxon>
        <taxon>Erysipelotrichaceae</taxon>
        <taxon>Dielma</taxon>
    </lineage>
</organism>
<protein>
    <recommendedName>
        <fullName evidence="1">HTH cro/C1-type domain-containing protein</fullName>
    </recommendedName>
</protein>
<name>A0A2V2FR84_9FIRM</name>
<dbReference type="Proteomes" id="UP000247612">
    <property type="component" value="Unassembled WGS sequence"/>
</dbReference>
<dbReference type="AlphaFoldDB" id="A0A2V2FR84"/>
<comment type="caution">
    <text evidence="3">The sequence shown here is derived from an EMBL/GenBank/DDBJ whole genome shotgun (WGS) entry which is preliminary data.</text>
</comment>
<accession>A0A2V2FR84</accession>
<sequence>MTLNDIVRLNIITILKSRGYYKNKRLTLPMDMKYLYSTLSSIIKGSGGMTLNTLETVAHALDVEVAELIRWE</sequence>
<reference evidence="2" key="2">
    <citation type="submission" date="2022-03" db="EMBL/GenBank/DDBJ databases">
        <title>First case of bacteraemia caused by Dielma fastidiosa in a patient hospitalised with diverticulitis.</title>
        <authorList>
            <person name="Forman-Ankjaer B."/>
            <person name="Hvid-Jensen F."/>
            <person name="Kobel C.M."/>
            <person name="Greve T."/>
        </authorList>
    </citation>
    <scope>NUCLEOTIDE SEQUENCE</scope>
    <source>
        <strain evidence="2">AUH_DF_2021</strain>
    </source>
</reference>
<dbReference type="PROSITE" id="PS50943">
    <property type="entry name" value="HTH_CROC1"/>
    <property type="match status" value="1"/>
</dbReference>
<dbReference type="STRING" id="1034346.GCA_000313565_01488"/>
<evidence type="ECO:0000313" key="2">
    <source>
        <dbReference type="EMBL" id="MDY5167931.1"/>
    </source>
</evidence>
<evidence type="ECO:0000313" key="4">
    <source>
        <dbReference type="Proteomes" id="UP000247612"/>
    </source>
</evidence>
<dbReference type="GeneID" id="94439326"/>
<evidence type="ECO:0000259" key="1">
    <source>
        <dbReference type="PROSITE" id="PS50943"/>
    </source>
</evidence>
<dbReference type="Pfam" id="PF13443">
    <property type="entry name" value="HTH_26"/>
    <property type="match status" value="1"/>
</dbReference>
<dbReference type="RefSeq" id="WP_022937791.1">
    <property type="nucleotide sequence ID" value="NZ_BAABZA010000001.1"/>
</dbReference>
<dbReference type="Proteomes" id="UP001276902">
    <property type="component" value="Unassembled WGS sequence"/>
</dbReference>
<dbReference type="InterPro" id="IPR001387">
    <property type="entry name" value="Cro/C1-type_HTH"/>
</dbReference>
<evidence type="ECO:0000313" key="3">
    <source>
        <dbReference type="EMBL" id="PXX75026.1"/>
    </source>
</evidence>
<proteinExistence type="predicted"/>
<keyword evidence="4" id="KW-1185">Reference proteome</keyword>
<reference evidence="3 4" key="1">
    <citation type="submission" date="2018-05" db="EMBL/GenBank/DDBJ databases">
        <title>Genomic Encyclopedia of Type Strains, Phase IV (KMG-IV): sequencing the most valuable type-strain genomes for metagenomic binning, comparative biology and taxonomic classification.</title>
        <authorList>
            <person name="Goeker M."/>
        </authorList>
    </citation>
    <scope>NUCLEOTIDE SEQUENCE [LARGE SCALE GENOMIC DNA]</scope>
    <source>
        <strain evidence="3 4">JC118</strain>
    </source>
</reference>